<evidence type="ECO:0000313" key="2">
    <source>
        <dbReference type="Proteomes" id="UP000789525"/>
    </source>
</evidence>
<dbReference type="Proteomes" id="UP000789525">
    <property type="component" value="Unassembled WGS sequence"/>
</dbReference>
<sequence length="106" mass="11469">MNGSDDRGVTDVPPCRDNGLMIMHLTEGESEIHIHLPASPLTCTRKVNRSIERGLGIGGHYEITSSNDSGYRDNALTAPPESAIPIMVRLLPLISSRSVNQESEDG</sequence>
<gene>
    <name evidence="1" type="ORF">ACOLOM_LOCUS4449</name>
</gene>
<evidence type="ECO:0000313" key="1">
    <source>
        <dbReference type="EMBL" id="CAG8540336.1"/>
    </source>
</evidence>
<name>A0ACA9LMZ4_9GLOM</name>
<protein>
    <submittedName>
        <fullName evidence="1">15361_t:CDS:1</fullName>
    </submittedName>
</protein>
<proteinExistence type="predicted"/>
<accession>A0ACA9LMZ4</accession>
<comment type="caution">
    <text evidence="1">The sequence shown here is derived from an EMBL/GenBank/DDBJ whole genome shotgun (WGS) entry which is preliminary data.</text>
</comment>
<reference evidence="1" key="1">
    <citation type="submission" date="2021-06" db="EMBL/GenBank/DDBJ databases">
        <authorList>
            <person name="Kallberg Y."/>
            <person name="Tangrot J."/>
            <person name="Rosling A."/>
        </authorList>
    </citation>
    <scope>NUCLEOTIDE SEQUENCE</scope>
    <source>
        <strain evidence="1">CL356</strain>
    </source>
</reference>
<keyword evidence="2" id="KW-1185">Reference proteome</keyword>
<dbReference type="EMBL" id="CAJVPT010007323">
    <property type="protein sequence ID" value="CAG8540336.1"/>
    <property type="molecule type" value="Genomic_DNA"/>
</dbReference>
<organism evidence="1 2">
    <name type="scientific">Acaulospora colombiana</name>
    <dbReference type="NCBI Taxonomy" id="27376"/>
    <lineage>
        <taxon>Eukaryota</taxon>
        <taxon>Fungi</taxon>
        <taxon>Fungi incertae sedis</taxon>
        <taxon>Mucoromycota</taxon>
        <taxon>Glomeromycotina</taxon>
        <taxon>Glomeromycetes</taxon>
        <taxon>Diversisporales</taxon>
        <taxon>Acaulosporaceae</taxon>
        <taxon>Acaulospora</taxon>
    </lineage>
</organism>